<name>A0ABX6VDP7_9GAMM</name>
<evidence type="ECO:0000313" key="2">
    <source>
        <dbReference type="Proteomes" id="UP000316416"/>
    </source>
</evidence>
<dbReference type="RefSeq" id="WP_142873415.1">
    <property type="nucleotide sequence ID" value="NZ_CP045503.2"/>
</dbReference>
<protein>
    <recommendedName>
        <fullName evidence="3">RiboL-PSP-HEPN domain-containing protein</fullName>
    </recommendedName>
</protein>
<proteinExistence type="predicted"/>
<organism evidence="1 2">
    <name type="scientific">Shewanella eurypsychrophilus</name>
    <dbReference type="NCBI Taxonomy" id="2593656"/>
    <lineage>
        <taxon>Bacteria</taxon>
        <taxon>Pseudomonadati</taxon>
        <taxon>Pseudomonadota</taxon>
        <taxon>Gammaproteobacteria</taxon>
        <taxon>Alteromonadales</taxon>
        <taxon>Shewanellaceae</taxon>
        <taxon>Shewanella</taxon>
    </lineage>
</organism>
<gene>
    <name evidence="1" type="ORF">FM038_024310</name>
</gene>
<accession>A0ABX6VDP7</accession>
<keyword evidence="2" id="KW-1185">Reference proteome</keyword>
<evidence type="ECO:0000313" key="1">
    <source>
        <dbReference type="EMBL" id="QPG60120.1"/>
    </source>
</evidence>
<dbReference type="EMBL" id="CP045503">
    <property type="protein sequence ID" value="QPG60120.1"/>
    <property type="molecule type" value="Genomic_DNA"/>
</dbReference>
<evidence type="ECO:0008006" key="3">
    <source>
        <dbReference type="Google" id="ProtNLM"/>
    </source>
</evidence>
<sequence>MEQDDLDLENWEKAVGKIVSSVARLEGELLLKYETHNELSRAKYFNVDKSLSKRFDKVKSLYNSECGISYKANALFEEFDNLVELRNLVAHNPVFYESADKGFRITNGQSKSKYINISQISELAEHAFSTGMQLTVLFRVWQ</sequence>
<reference evidence="1" key="1">
    <citation type="submission" date="2021-07" db="EMBL/GenBank/DDBJ databases">
        <title>Shewanella sp. YLB-07 whole genome sequence.</title>
        <authorList>
            <person name="Yu L."/>
        </authorList>
    </citation>
    <scope>NUCLEOTIDE SEQUENCE</scope>
    <source>
        <strain evidence="1">YLB-08</strain>
    </source>
</reference>
<dbReference type="Proteomes" id="UP000316416">
    <property type="component" value="Chromosome"/>
</dbReference>